<evidence type="ECO:0000313" key="2">
    <source>
        <dbReference type="Proteomes" id="UP000015354"/>
    </source>
</evidence>
<dbReference type="AlphaFoldDB" id="S9UM03"/>
<accession>S9UM03</accession>
<gene>
    <name evidence="1" type="ORF">STCU_11809</name>
</gene>
<proteinExistence type="predicted"/>
<dbReference type="InterPro" id="IPR015045">
    <property type="entry name" value="MPT-1-like_LmxM"/>
</dbReference>
<dbReference type="PANTHER" id="PTHR37036:SF2">
    <property type="entry name" value="DUF1861 FAMILY PROTEIN"/>
    <property type="match status" value="1"/>
</dbReference>
<protein>
    <submittedName>
        <fullName evidence="1">Uncharacterized protein</fullName>
    </submittedName>
</protein>
<name>S9UM03_9TRYP</name>
<sequence>MDVGHRSNYYHDVYKGDAERIVYYTATPDKIEANFTLLADNRVGAFVAGVDSTSFFSVDNIVHLTVDAYKTAVPIDKAAFLGENGFVYQTWLLTSGQIGCIAQAASNRATGSKSILSFVFDPSSMAVIDTKVIVDGSCLALNKNTAPLHHVRPSGLFFEKEKCFLYFSAHAEDGSVQVIKTLISDPFAEHGRIAVPLEF</sequence>
<dbReference type="Gene3D" id="2.115.10.20">
    <property type="entry name" value="Glycosyl hydrolase domain, family 43"/>
    <property type="match status" value="1"/>
</dbReference>
<comment type="caution">
    <text evidence="1">The sequence shown here is derived from an EMBL/GenBank/DDBJ whole genome shotgun (WGS) entry which is preliminary data.</text>
</comment>
<dbReference type="EMBL" id="ATMH01011807">
    <property type="protein sequence ID" value="EPY15721.1"/>
    <property type="molecule type" value="Genomic_DNA"/>
</dbReference>
<reference evidence="1 2" key="1">
    <citation type="journal article" date="2013" name="PLoS ONE">
        <title>Predicting the Proteins of Angomonas deanei, Strigomonas culicis and Their Respective Endosymbionts Reveals New Aspects of the Trypanosomatidae Family.</title>
        <authorList>
            <person name="Motta M.C."/>
            <person name="Martins A.C."/>
            <person name="de Souza S.S."/>
            <person name="Catta-Preta C.M."/>
            <person name="Silva R."/>
            <person name="Klein C.C."/>
            <person name="de Almeida L.G."/>
            <person name="de Lima Cunha O."/>
            <person name="Ciapina L.P."/>
            <person name="Brocchi M."/>
            <person name="Colabardini A.C."/>
            <person name="de Araujo Lima B."/>
            <person name="Machado C.R."/>
            <person name="de Almeida Soares C.M."/>
            <person name="Probst C.M."/>
            <person name="de Menezes C.B."/>
            <person name="Thompson C.E."/>
            <person name="Bartholomeu D.C."/>
            <person name="Gradia D.F."/>
            <person name="Pavoni D.P."/>
            <person name="Grisard E.C."/>
            <person name="Fantinatti-Garboggini F."/>
            <person name="Marchini F.K."/>
            <person name="Rodrigues-Luiz G.F."/>
            <person name="Wagner G."/>
            <person name="Goldman G.H."/>
            <person name="Fietto J.L."/>
            <person name="Elias M.C."/>
            <person name="Goldman M.H."/>
            <person name="Sagot M.F."/>
            <person name="Pereira M."/>
            <person name="Stoco P.H."/>
            <person name="de Mendonca-Neto R.P."/>
            <person name="Teixeira S.M."/>
            <person name="Maciel T.E."/>
            <person name="de Oliveira Mendes T.A."/>
            <person name="Urmenyi T.P."/>
            <person name="de Souza W."/>
            <person name="Schenkman S."/>
            <person name="de Vasconcelos A.T."/>
        </authorList>
    </citation>
    <scope>NUCLEOTIDE SEQUENCE [LARGE SCALE GENOMIC DNA]</scope>
</reference>
<dbReference type="InterPro" id="IPR023296">
    <property type="entry name" value="Glyco_hydro_beta-prop_sf"/>
</dbReference>
<evidence type="ECO:0000313" key="1">
    <source>
        <dbReference type="EMBL" id="EPY15721.1"/>
    </source>
</evidence>
<dbReference type="PANTHER" id="PTHR37036">
    <property type="match status" value="1"/>
</dbReference>
<organism evidence="1 2">
    <name type="scientific">Strigomonas culicis</name>
    <dbReference type="NCBI Taxonomy" id="28005"/>
    <lineage>
        <taxon>Eukaryota</taxon>
        <taxon>Discoba</taxon>
        <taxon>Euglenozoa</taxon>
        <taxon>Kinetoplastea</taxon>
        <taxon>Metakinetoplastina</taxon>
        <taxon>Trypanosomatida</taxon>
        <taxon>Trypanosomatidae</taxon>
        <taxon>Strigomonadinae</taxon>
        <taxon>Strigomonas</taxon>
    </lineage>
</organism>
<keyword evidence="2" id="KW-1185">Reference proteome</keyword>
<dbReference type="Pfam" id="PF08950">
    <property type="entry name" value="DUF1861"/>
    <property type="match status" value="1"/>
</dbReference>
<dbReference type="Proteomes" id="UP000015354">
    <property type="component" value="Unassembled WGS sequence"/>
</dbReference>